<name>A0A9P4V3H5_9PLEO</name>
<protein>
    <submittedName>
        <fullName evidence="2">Uncharacterized protein</fullName>
    </submittedName>
</protein>
<feature type="region of interest" description="Disordered" evidence="1">
    <location>
        <begin position="1"/>
        <end position="20"/>
    </location>
</feature>
<dbReference type="OrthoDB" id="3790454at2759"/>
<evidence type="ECO:0000313" key="2">
    <source>
        <dbReference type="EMBL" id="KAF2735346.1"/>
    </source>
</evidence>
<comment type="caution">
    <text evidence="2">The sequence shown here is derived from an EMBL/GenBank/DDBJ whole genome shotgun (WGS) entry which is preliminary data.</text>
</comment>
<gene>
    <name evidence="2" type="ORF">EJ04DRAFT_601322</name>
</gene>
<evidence type="ECO:0000256" key="1">
    <source>
        <dbReference type="SAM" id="MobiDB-lite"/>
    </source>
</evidence>
<organism evidence="2 3">
    <name type="scientific">Polyplosphaeria fusca</name>
    <dbReference type="NCBI Taxonomy" id="682080"/>
    <lineage>
        <taxon>Eukaryota</taxon>
        <taxon>Fungi</taxon>
        <taxon>Dikarya</taxon>
        <taxon>Ascomycota</taxon>
        <taxon>Pezizomycotina</taxon>
        <taxon>Dothideomycetes</taxon>
        <taxon>Pleosporomycetidae</taxon>
        <taxon>Pleosporales</taxon>
        <taxon>Tetraplosphaeriaceae</taxon>
        <taxon>Polyplosphaeria</taxon>
    </lineage>
</organism>
<dbReference type="AlphaFoldDB" id="A0A9P4V3H5"/>
<dbReference type="EMBL" id="ML996137">
    <property type="protein sequence ID" value="KAF2735346.1"/>
    <property type="molecule type" value="Genomic_DNA"/>
</dbReference>
<keyword evidence="3" id="KW-1185">Reference proteome</keyword>
<sequence>MPRPQTTAGVGKDGDFDFRPGRQARGVLAQTKPVQYAGYTLPPGYLHIRNLTASNPHQYTLPPTVLSPFSPFKAPSLESKQAIEDFEKRYPGNLKTIGVWTRNSKDRAENFGENFRNNLPNPRPRLRALPFFVTRMLLPNLIDENRNMLRQLYSKNRSLKASLVLRYDYAREAWARTS</sequence>
<dbReference type="Proteomes" id="UP000799444">
    <property type="component" value="Unassembled WGS sequence"/>
</dbReference>
<proteinExistence type="predicted"/>
<evidence type="ECO:0000313" key="3">
    <source>
        <dbReference type="Proteomes" id="UP000799444"/>
    </source>
</evidence>
<accession>A0A9P4V3H5</accession>
<reference evidence="2" key="1">
    <citation type="journal article" date="2020" name="Stud. Mycol.">
        <title>101 Dothideomycetes genomes: a test case for predicting lifestyles and emergence of pathogens.</title>
        <authorList>
            <person name="Haridas S."/>
            <person name="Albert R."/>
            <person name="Binder M."/>
            <person name="Bloem J."/>
            <person name="Labutti K."/>
            <person name="Salamov A."/>
            <person name="Andreopoulos B."/>
            <person name="Baker S."/>
            <person name="Barry K."/>
            <person name="Bills G."/>
            <person name="Bluhm B."/>
            <person name="Cannon C."/>
            <person name="Castanera R."/>
            <person name="Culley D."/>
            <person name="Daum C."/>
            <person name="Ezra D."/>
            <person name="Gonzalez J."/>
            <person name="Henrissat B."/>
            <person name="Kuo A."/>
            <person name="Liang C."/>
            <person name="Lipzen A."/>
            <person name="Lutzoni F."/>
            <person name="Magnuson J."/>
            <person name="Mondo S."/>
            <person name="Nolan M."/>
            <person name="Ohm R."/>
            <person name="Pangilinan J."/>
            <person name="Park H.-J."/>
            <person name="Ramirez L."/>
            <person name="Alfaro M."/>
            <person name="Sun H."/>
            <person name="Tritt A."/>
            <person name="Yoshinaga Y."/>
            <person name="Zwiers L.-H."/>
            <person name="Turgeon B."/>
            <person name="Goodwin S."/>
            <person name="Spatafora J."/>
            <person name="Crous P."/>
            <person name="Grigoriev I."/>
        </authorList>
    </citation>
    <scope>NUCLEOTIDE SEQUENCE</scope>
    <source>
        <strain evidence="2">CBS 125425</strain>
    </source>
</reference>